<accession>A0ABV9Q268</accession>
<keyword evidence="2" id="KW-0732">Signal</keyword>
<gene>
    <name evidence="3" type="ORF">ACFO8Q_08270</name>
</gene>
<evidence type="ECO:0000313" key="3">
    <source>
        <dbReference type="EMBL" id="MFC4767357.1"/>
    </source>
</evidence>
<evidence type="ECO:0000256" key="1">
    <source>
        <dbReference type="SAM" id="MobiDB-lite"/>
    </source>
</evidence>
<protein>
    <recommendedName>
        <fullName evidence="5">DUF4399 domain-containing protein</fullName>
    </recommendedName>
</protein>
<reference evidence="4" key="1">
    <citation type="journal article" date="2019" name="Int. J. Syst. Evol. Microbiol.">
        <title>The Global Catalogue of Microorganisms (GCM) 10K type strain sequencing project: providing services to taxonomists for standard genome sequencing and annotation.</title>
        <authorList>
            <consortium name="The Broad Institute Genomics Platform"/>
            <consortium name="The Broad Institute Genome Sequencing Center for Infectious Disease"/>
            <person name="Wu L."/>
            <person name="Ma J."/>
        </authorList>
    </citation>
    <scope>NUCLEOTIDE SEQUENCE [LARGE SCALE GENOMIC DNA]</scope>
    <source>
        <strain evidence="4">WYCCWR 12678</strain>
    </source>
</reference>
<dbReference type="RefSeq" id="WP_380025281.1">
    <property type="nucleotide sequence ID" value="NZ_JBHSHC010000053.1"/>
</dbReference>
<dbReference type="Proteomes" id="UP001596002">
    <property type="component" value="Unassembled WGS sequence"/>
</dbReference>
<proteinExistence type="predicted"/>
<dbReference type="EMBL" id="JBHSHC010000053">
    <property type="protein sequence ID" value="MFC4767357.1"/>
    <property type="molecule type" value="Genomic_DNA"/>
</dbReference>
<feature type="region of interest" description="Disordered" evidence="1">
    <location>
        <begin position="29"/>
        <end position="48"/>
    </location>
</feature>
<evidence type="ECO:0008006" key="5">
    <source>
        <dbReference type="Google" id="ProtNLM"/>
    </source>
</evidence>
<comment type="caution">
    <text evidence="3">The sequence shown here is derived from an EMBL/GenBank/DDBJ whole genome shotgun (WGS) entry which is preliminary data.</text>
</comment>
<sequence>MNLWYISLLLCVLITSGCSNQNTSTIASVHDHSSNADQEKKPKLEVEVKTSGKQAAVEIKTDLKISKEHYGKEKVAGEGHIHMYLDNGEKQGVTDITNVLTGLTPGIHTLKVSLHNNDHTPYDVQRTVEFEIK</sequence>
<keyword evidence="4" id="KW-1185">Reference proteome</keyword>
<evidence type="ECO:0000256" key="2">
    <source>
        <dbReference type="SAM" id="SignalP"/>
    </source>
</evidence>
<feature type="signal peptide" evidence="2">
    <location>
        <begin position="1"/>
        <end position="21"/>
    </location>
</feature>
<evidence type="ECO:0000313" key="4">
    <source>
        <dbReference type="Proteomes" id="UP001596002"/>
    </source>
</evidence>
<name>A0ABV9Q268_9BACL</name>
<organism evidence="3 4">
    <name type="scientific">Effusibacillus consociatus</name>
    <dbReference type="NCBI Taxonomy" id="1117041"/>
    <lineage>
        <taxon>Bacteria</taxon>
        <taxon>Bacillati</taxon>
        <taxon>Bacillota</taxon>
        <taxon>Bacilli</taxon>
        <taxon>Bacillales</taxon>
        <taxon>Alicyclobacillaceae</taxon>
        <taxon>Effusibacillus</taxon>
    </lineage>
</organism>
<feature type="chain" id="PRO_5047342790" description="DUF4399 domain-containing protein" evidence="2">
    <location>
        <begin position="22"/>
        <end position="133"/>
    </location>
</feature>